<comment type="caution">
    <text evidence="2">The sequence shown here is derived from an EMBL/GenBank/DDBJ whole genome shotgun (WGS) entry which is preliminary data.</text>
</comment>
<feature type="compositionally biased region" description="Basic and acidic residues" evidence="1">
    <location>
        <begin position="1"/>
        <end position="19"/>
    </location>
</feature>
<organism evidence="2 3">
    <name type="scientific">Ilex paraguariensis</name>
    <name type="common">yerba mate</name>
    <dbReference type="NCBI Taxonomy" id="185542"/>
    <lineage>
        <taxon>Eukaryota</taxon>
        <taxon>Viridiplantae</taxon>
        <taxon>Streptophyta</taxon>
        <taxon>Embryophyta</taxon>
        <taxon>Tracheophyta</taxon>
        <taxon>Spermatophyta</taxon>
        <taxon>Magnoliopsida</taxon>
        <taxon>eudicotyledons</taxon>
        <taxon>Gunneridae</taxon>
        <taxon>Pentapetalae</taxon>
        <taxon>asterids</taxon>
        <taxon>campanulids</taxon>
        <taxon>Aquifoliales</taxon>
        <taxon>Aquifoliaceae</taxon>
        <taxon>Ilex</taxon>
    </lineage>
</organism>
<dbReference type="EMBL" id="CAUOFW020003528">
    <property type="protein sequence ID" value="CAK9160489.1"/>
    <property type="molecule type" value="Genomic_DNA"/>
</dbReference>
<reference evidence="2 3" key="1">
    <citation type="submission" date="2024-02" db="EMBL/GenBank/DDBJ databases">
        <authorList>
            <person name="Vignale AGUSTIN F."/>
            <person name="Sosa J E."/>
            <person name="Modenutti C."/>
        </authorList>
    </citation>
    <scope>NUCLEOTIDE SEQUENCE [LARGE SCALE GENOMIC DNA]</scope>
</reference>
<proteinExistence type="predicted"/>
<evidence type="ECO:0000313" key="3">
    <source>
        <dbReference type="Proteomes" id="UP001642360"/>
    </source>
</evidence>
<keyword evidence="3" id="KW-1185">Reference proteome</keyword>
<name>A0ABC8STK8_9AQUA</name>
<feature type="non-terminal residue" evidence="2">
    <location>
        <position position="59"/>
    </location>
</feature>
<dbReference type="AlphaFoldDB" id="A0ABC8STK8"/>
<evidence type="ECO:0000256" key="1">
    <source>
        <dbReference type="SAM" id="MobiDB-lite"/>
    </source>
</evidence>
<accession>A0ABC8STK8</accession>
<sequence>MVEERERGEKRSRESNSRERGRRKKRYQGSLGINDGQWHGVTQTVETKRRRKRDVGDNV</sequence>
<feature type="region of interest" description="Disordered" evidence="1">
    <location>
        <begin position="1"/>
        <end position="59"/>
    </location>
</feature>
<protein>
    <submittedName>
        <fullName evidence="2">Uncharacterized protein</fullName>
    </submittedName>
</protein>
<gene>
    <name evidence="2" type="ORF">ILEXP_LOCUS29255</name>
</gene>
<dbReference type="Proteomes" id="UP001642360">
    <property type="component" value="Unassembled WGS sequence"/>
</dbReference>
<evidence type="ECO:0000313" key="2">
    <source>
        <dbReference type="EMBL" id="CAK9160489.1"/>
    </source>
</evidence>